<keyword evidence="1" id="KW-0479">Metal-binding</keyword>
<keyword evidence="3 5" id="KW-0863">Zinc-finger</keyword>
<dbReference type="Proteomes" id="UP001218218">
    <property type="component" value="Unassembled WGS sequence"/>
</dbReference>
<feature type="domain" description="C2H2-type" evidence="6">
    <location>
        <begin position="281"/>
        <end position="308"/>
    </location>
</feature>
<dbReference type="Pfam" id="PF00096">
    <property type="entry name" value="zf-C2H2"/>
    <property type="match status" value="1"/>
</dbReference>
<dbReference type="PANTHER" id="PTHR14003:SF19">
    <property type="entry name" value="YY2 TRANSCRIPTION FACTOR"/>
    <property type="match status" value="1"/>
</dbReference>
<reference evidence="7" key="1">
    <citation type="submission" date="2023-03" db="EMBL/GenBank/DDBJ databases">
        <title>Massive genome expansion in bonnet fungi (Mycena s.s.) driven by repeated elements and novel gene families across ecological guilds.</title>
        <authorList>
            <consortium name="Lawrence Berkeley National Laboratory"/>
            <person name="Harder C.B."/>
            <person name="Miyauchi S."/>
            <person name="Viragh M."/>
            <person name="Kuo A."/>
            <person name="Thoen E."/>
            <person name="Andreopoulos B."/>
            <person name="Lu D."/>
            <person name="Skrede I."/>
            <person name="Drula E."/>
            <person name="Henrissat B."/>
            <person name="Morin E."/>
            <person name="Kohler A."/>
            <person name="Barry K."/>
            <person name="LaButti K."/>
            <person name="Morin E."/>
            <person name="Salamov A."/>
            <person name="Lipzen A."/>
            <person name="Mereny Z."/>
            <person name="Hegedus B."/>
            <person name="Baldrian P."/>
            <person name="Stursova M."/>
            <person name="Weitz H."/>
            <person name="Taylor A."/>
            <person name="Grigoriev I.V."/>
            <person name="Nagy L.G."/>
            <person name="Martin F."/>
            <person name="Kauserud H."/>
        </authorList>
    </citation>
    <scope>NUCLEOTIDE SEQUENCE</scope>
    <source>
        <strain evidence="7">CBHHK002</strain>
    </source>
</reference>
<dbReference type="InterPro" id="IPR036236">
    <property type="entry name" value="Znf_C2H2_sf"/>
</dbReference>
<organism evidence="7 8">
    <name type="scientific">Mycena albidolilacea</name>
    <dbReference type="NCBI Taxonomy" id="1033008"/>
    <lineage>
        <taxon>Eukaryota</taxon>
        <taxon>Fungi</taxon>
        <taxon>Dikarya</taxon>
        <taxon>Basidiomycota</taxon>
        <taxon>Agaricomycotina</taxon>
        <taxon>Agaricomycetes</taxon>
        <taxon>Agaricomycetidae</taxon>
        <taxon>Agaricales</taxon>
        <taxon>Marasmiineae</taxon>
        <taxon>Mycenaceae</taxon>
        <taxon>Mycena</taxon>
    </lineage>
</organism>
<dbReference type="PANTHER" id="PTHR14003">
    <property type="entry name" value="TRANSCRIPTIONAL REPRESSOR PROTEIN YY"/>
    <property type="match status" value="1"/>
</dbReference>
<keyword evidence="4" id="KW-0862">Zinc</keyword>
<keyword evidence="8" id="KW-1185">Reference proteome</keyword>
<name>A0AAD6YXL2_9AGAR</name>
<feature type="domain" description="C2H2-type" evidence="6">
    <location>
        <begin position="309"/>
        <end position="339"/>
    </location>
</feature>
<dbReference type="GO" id="GO:0000981">
    <property type="term" value="F:DNA-binding transcription factor activity, RNA polymerase II-specific"/>
    <property type="evidence" value="ECO:0007669"/>
    <property type="project" value="TreeGrafter"/>
</dbReference>
<evidence type="ECO:0000256" key="2">
    <source>
        <dbReference type="ARBA" id="ARBA00022737"/>
    </source>
</evidence>
<proteinExistence type="predicted"/>
<dbReference type="GO" id="GO:0008270">
    <property type="term" value="F:zinc ion binding"/>
    <property type="evidence" value="ECO:0007669"/>
    <property type="project" value="UniProtKB-KW"/>
</dbReference>
<evidence type="ECO:0000313" key="7">
    <source>
        <dbReference type="EMBL" id="KAJ7300772.1"/>
    </source>
</evidence>
<comment type="caution">
    <text evidence="7">The sequence shown here is derived from an EMBL/GenBank/DDBJ whole genome shotgun (WGS) entry which is preliminary data.</text>
</comment>
<dbReference type="PROSITE" id="PS00028">
    <property type="entry name" value="ZINC_FINGER_C2H2_1"/>
    <property type="match status" value="2"/>
</dbReference>
<gene>
    <name evidence="7" type="ORF">DFH08DRAFT_907986</name>
</gene>
<protein>
    <recommendedName>
        <fullName evidence="6">C2H2-type domain-containing protein</fullName>
    </recommendedName>
</protein>
<dbReference type="InterPro" id="IPR013087">
    <property type="entry name" value="Znf_C2H2_type"/>
</dbReference>
<dbReference type="GO" id="GO:0000785">
    <property type="term" value="C:chromatin"/>
    <property type="evidence" value="ECO:0007669"/>
    <property type="project" value="TreeGrafter"/>
</dbReference>
<dbReference type="PROSITE" id="PS50157">
    <property type="entry name" value="ZINC_FINGER_C2H2_2"/>
    <property type="match status" value="2"/>
</dbReference>
<dbReference type="EMBL" id="JARIHO010000153">
    <property type="protein sequence ID" value="KAJ7300772.1"/>
    <property type="molecule type" value="Genomic_DNA"/>
</dbReference>
<dbReference type="GO" id="GO:0031519">
    <property type="term" value="C:PcG protein complex"/>
    <property type="evidence" value="ECO:0007669"/>
    <property type="project" value="TreeGrafter"/>
</dbReference>
<evidence type="ECO:0000256" key="3">
    <source>
        <dbReference type="ARBA" id="ARBA00022771"/>
    </source>
</evidence>
<keyword evidence="2" id="KW-0677">Repeat</keyword>
<dbReference type="SMART" id="SM00355">
    <property type="entry name" value="ZnF_C2H2"/>
    <property type="match status" value="2"/>
</dbReference>
<evidence type="ECO:0000259" key="6">
    <source>
        <dbReference type="PROSITE" id="PS50157"/>
    </source>
</evidence>
<evidence type="ECO:0000256" key="1">
    <source>
        <dbReference type="ARBA" id="ARBA00022723"/>
    </source>
</evidence>
<accession>A0AAD6YXL2</accession>
<dbReference type="Gene3D" id="3.30.160.60">
    <property type="entry name" value="Classic Zinc Finger"/>
    <property type="match status" value="2"/>
</dbReference>
<dbReference type="GO" id="GO:0000978">
    <property type="term" value="F:RNA polymerase II cis-regulatory region sequence-specific DNA binding"/>
    <property type="evidence" value="ECO:0007669"/>
    <property type="project" value="TreeGrafter"/>
</dbReference>
<evidence type="ECO:0000256" key="4">
    <source>
        <dbReference type="ARBA" id="ARBA00022833"/>
    </source>
</evidence>
<evidence type="ECO:0000313" key="8">
    <source>
        <dbReference type="Proteomes" id="UP001218218"/>
    </source>
</evidence>
<sequence>MVRQISTIKYNLCPQFPAAVVTRYPSLTRALGNSYPRLEVTSFDEVHQNTTSNVPVACPTEPACVSIPPHDQIFPERKSKSSPDDSILGNRSFPKWQERCLPTQSANTSDDFIPISISSAGLLTTASNLENVRSPNPSSIHAGGTSYLRLGVAPGVRAHRNTFDWSSESIPVAYPAELTYTVPDDPVFPANDSILGNKSFPKWPDRCLPPNLPPAPNTGSDYFAPISNFSDELLDTKSDIGHLTSPSVGSPRPIPYLPSMHSVAEYSRHKERRLTKLQKVYSCLLCSESFTKSSDLRTHKNMHTTKQPFICNFAGCTKRFGVGSNLQRHKQVVHGNQRARRDRSVVEYKFKFEPLSPSPTLISDTTPMASEIVWDNEGPFSRRSVHWPGLQTIEDSGGK</sequence>
<dbReference type="GO" id="GO:0005667">
    <property type="term" value="C:transcription regulator complex"/>
    <property type="evidence" value="ECO:0007669"/>
    <property type="project" value="TreeGrafter"/>
</dbReference>
<evidence type="ECO:0000256" key="5">
    <source>
        <dbReference type="PROSITE-ProRule" id="PRU00042"/>
    </source>
</evidence>
<dbReference type="AlphaFoldDB" id="A0AAD6YXL2"/>
<dbReference type="SUPFAM" id="SSF57667">
    <property type="entry name" value="beta-beta-alpha zinc fingers"/>
    <property type="match status" value="1"/>
</dbReference>